<evidence type="ECO:0000256" key="5">
    <source>
        <dbReference type="ARBA" id="ARBA00022989"/>
    </source>
</evidence>
<gene>
    <name evidence="9" type="ORF">C8J48_2558</name>
</gene>
<accession>A0A2T4ZDF4</accession>
<keyword evidence="4 7" id="KW-0812">Transmembrane</keyword>
<comment type="similarity">
    <text evidence="2">Belongs to the EamA transporter family.</text>
</comment>
<protein>
    <submittedName>
        <fullName evidence="9">Putative membrane protein</fullName>
    </submittedName>
</protein>
<feature type="transmembrane region" description="Helical" evidence="7">
    <location>
        <begin position="149"/>
        <end position="166"/>
    </location>
</feature>
<evidence type="ECO:0000256" key="3">
    <source>
        <dbReference type="ARBA" id="ARBA00022475"/>
    </source>
</evidence>
<keyword evidence="5 7" id="KW-1133">Transmembrane helix</keyword>
<proteinExistence type="inferred from homology"/>
<name>A0A2T4ZDF4_9BACL</name>
<dbReference type="SUPFAM" id="SSF103481">
    <property type="entry name" value="Multidrug resistance efflux transporter EmrE"/>
    <property type="match status" value="1"/>
</dbReference>
<dbReference type="GO" id="GO:0005886">
    <property type="term" value="C:plasma membrane"/>
    <property type="evidence" value="ECO:0007669"/>
    <property type="project" value="UniProtKB-SubCell"/>
</dbReference>
<reference evidence="9 10" key="1">
    <citation type="submission" date="2018-04" db="EMBL/GenBank/DDBJ databases">
        <title>Genomic Encyclopedia of Archaeal and Bacterial Type Strains, Phase II (KMG-II): from individual species to whole genera.</title>
        <authorList>
            <person name="Goeker M."/>
        </authorList>
    </citation>
    <scope>NUCLEOTIDE SEQUENCE [LARGE SCALE GENOMIC DNA]</scope>
    <source>
        <strain evidence="9 10">DSM 45169</strain>
    </source>
</reference>
<comment type="caution">
    <text evidence="9">The sequence shown here is derived from an EMBL/GenBank/DDBJ whole genome shotgun (WGS) entry which is preliminary data.</text>
</comment>
<dbReference type="PANTHER" id="PTHR32322:SF18">
    <property type="entry name" value="S-ADENOSYLMETHIONINE_S-ADENOSYLHOMOCYSTEINE TRANSPORTER"/>
    <property type="match status" value="1"/>
</dbReference>
<keyword evidence="3" id="KW-1003">Cell membrane</keyword>
<keyword evidence="6 7" id="KW-0472">Membrane</keyword>
<evidence type="ECO:0000256" key="4">
    <source>
        <dbReference type="ARBA" id="ARBA00022692"/>
    </source>
</evidence>
<dbReference type="Proteomes" id="UP000241639">
    <property type="component" value="Unassembled WGS sequence"/>
</dbReference>
<evidence type="ECO:0000313" key="9">
    <source>
        <dbReference type="EMBL" id="PTM59921.1"/>
    </source>
</evidence>
<feature type="domain" description="EamA" evidence="8">
    <location>
        <begin position="33"/>
        <end position="166"/>
    </location>
</feature>
<evidence type="ECO:0000313" key="10">
    <source>
        <dbReference type="Proteomes" id="UP000241639"/>
    </source>
</evidence>
<evidence type="ECO:0000256" key="2">
    <source>
        <dbReference type="ARBA" id="ARBA00007362"/>
    </source>
</evidence>
<sequence>MFFKKAVGLILGFLGVASICLNGSSGQLSSVRIFLGLISAICWTFGTLYMKKTAPQVDAVWLIALQSVIGGVVILATGSSIEHWNDIVWEVPFISTLLFISVFSTALGWLVFFKLVGSGEASKVGAFTFLIPLIATMTSVLFLSETVTFQLMVGLVLIITSIVLVNSKAKKRSDNRCIPPLPKEQEA</sequence>
<evidence type="ECO:0000256" key="7">
    <source>
        <dbReference type="SAM" id="Phobius"/>
    </source>
</evidence>
<feature type="transmembrane region" description="Helical" evidence="7">
    <location>
        <begin position="93"/>
        <end position="112"/>
    </location>
</feature>
<keyword evidence="10" id="KW-1185">Reference proteome</keyword>
<dbReference type="InterPro" id="IPR037185">
    <property type="entry name" value="EmrE-like"/>
</dbReference>
<dbReference type="EMBL" id="PZZP01000001">
    <property type="protein sequence ID" value="PTM59921.1"/>
    <property type="molecule type" value="Genomic_DNA"/>
</dbReference>
<evidence type="ECO:0000256" key="6">
    <source>
        <dbReference type="ARBA" id="ARBA00023136"/>
    </source>
</evidence>
<evidence type="ECO:0000256" key="1">
    <source>
        <dbReference type="ARBA" id="ARBA00004651"/>
    </source>
</evidence>
<dbReference type="AlphaFoldDB" id="A0A2T4ZDF4"/>
<evidence type="ECO:0000259" key="8">
    <source>
        <dbReference type="Pfam" id="PF00892"/>
    </source>
</evidence>
<feature type="transmembrane region" description="Helical" evidence="7">
    <location>
        <begin position="59"/>
        <end position="81"/>
    </location>
</feature>
<dbReference type="PANTHER" id="PTHR32322">
    <property type="entry name" value="INNER MEMBRANE TRANSPORTER"/>
    <property type="match status" value="1"/>
</dbReference>
<dbReference type="Pfam" id="PF00892">
    <property type="entry name" value="EamA"/>
    <property type="match status" value="1"/>
</dbReference>
<organism evidence="9 10">
    <name type="scientific">Desmospora activa DSM 45169</name>
    <dbReference type="NCBI Taxonomy" id="1121389"/>
    <lineage>
        <taxon>Bacteria</taxon>
        <taxon>Bacillati</taxon>
        <taxon>Bacillota</taxon>
        <taxon>Bacilli</taxon>
        <taxon>Bacillales</taxon>
        <taxon>Thermoactinomycetaceae</taxon>
        <taxon>Desmospora</taxon>
    </lineage>
</organism>
<dbReference type="InterPro" id="IPR000620">
    <property type="entry name" value="EamA_dom"/>
</dbReference>
<comment type="subcellular location">
    <subcellularLocation>
        <location evidence="1">Cell membrane</location>
        <topology evidence="1">Multi-pass membrane protein</topology>
    </subcellularLocation>
</comment>
<dbReference type="InterPro" id="IPR050638">
    <property type="entry name" value="AA-Vitamin_Transporters"/>
</dbReference>
<feature type="transmembrane region" description="Helical" evidence="7">
    <location>
        <begin position="32"/>
        <end position="50"/>
    </location>
</feature>
<feature type="transmembrane region" description="Helical" evidence="7">
    <location>
        <begin position="124"/>
        <end position="143"/>
    </location>
</feature>